<proteinExistence type="predicted"/>
<name>A0A143PVV2_LUTPR</name>
<evidence type="ECO:0008006" key="5">
    <source>
        <dbReference type="Google" id="ProtNLM"/>
    </source>
</evidence>
<keyword evidence="4" id="KW-1185">Reference proteome</keyword>
<keyword evidence="2" id="KW-1133">Transmembrane helix</keyword>
<organism evidence="3 4">
    <name type="scientific">Luteitalea pratensis</name>
    <dbReference type="NCBI Taxonomy" id="1855912"/>
    <lineage>
        <taxon>Bacteria</taxon>
        <taxon>Pseudomonadati</taxon>
        <taxon>Acidobacteriota</taxon>
        <taxon>Vicinamibacteria</taxon>
        <taxon>Vicinamibacterales</taxon>
        <taxon>Vicinamibacteraceae</taxon>
        <taxon>Luteitalea</taxon>
    </lineage>
</organism>
<sequence length="371" mass="41840">MDASERRPYHLTVSTPTPPVPQDITALEKHLCIACGAQAEWNAERQRLVCPFCGTEAQYSFKEGTGPIEELDLERALRETDDTQRGWQAETKSVQCRSCKAVMVYEAARVGQNCEFCGSPALVDYAATKAPVTPSSLLPFRTSEAQVRDTVRQWFASKWLAPNAFKRKALVDTLHGLYIPYWTFDARVHCPWRAEAGHYYYEKQGNNRVRRVRWSPASGVIDHFFDDLLIPGTRGIDHGLLAQVEPFPTQDLLSYDTAYLSGHVVEQYQVILVDAAEQGLVRMQAEVRQMCIEAIPGDTYQNLQMSPAWSGRTFKHVLVPVYVMAYMYGRRSYQVVVNASNGRMGGTYPISWVKVALIILAILIVLAIVNR</sequence>
<reference evidence="3 4" key="1">
    <citation type="journal article" date="2016" name="Genome Announc.">
        <title>First Complete Genome Sequence of a Subdivision 6 Acidobacterium Strain.</title>
        <authorList>
            <person name="Huang S."/>
            <person name="Vieira S."/>
            <person name="Bunk B."/>
            <person name="Riedel T."/>
            <person name="Sproer C."/>
            <person name="Overmann J."/>
        </authorList>
    </citation>
    <scope>NUCLEOTIDE SEQUENCE [LARGE SCALE GENOMIC DNA]</scope>
    <source>
        <strain evidence="4">DSM 100886 HEG_-6_39</strain>
    </source>
</reference>
<reference evidence="4" key="2">
    <citation type="submission" date="2016-04" db="EMBL/GenBank/DDBJ databases">
        <title>First Complete Genome Sequence of a Subdivision 6 Acidobacterium.</title>
        <authorList>
            <person name="Huang S."/>
            <person name="Vieira S."/>
            <person name="Bunk B."/>
            <person name="Riedel T."/>
            <person name="Sproeer C."/>
            <person name="Overmann J."/>
        </authorList>
    </citation>
    <scope>NUCLEOTIDE SEQUENCE [LARGE SCALE GENOMIC DNA]</scope>
    <source>
        <strain evidence="4">DSM 100886 HEG_-6_39</strain>
    </source>
</reference>
<feature type="transmembrane region" description="Helical" evidence="2">
    <location>
        <begin position="349"/>
        <end position="369"/>
    </location>
</feature>
<evidence type="ECO:0000313" key="3">
    <source>
        <dbReference type="EMBL" id="AMY12293.1"/>
    </source>
</evidence>
<gene>
    <name evidence="3" type="ORF">LuPra_05566</name>
</gene>
<dbReference type="Proteomes" id="UP000076079">
    <property type="component" value="Chromosome"/>
</dbReference>
<keyword evidence="2" id="KW-0812">Transmembrane</keyword>
<feature type="region of interest" description="Disordered" evidence="1">
    <location>
        <begin position="1"/>
        <end position="20"/>
    </location>
</feature>
<protein>
    <recommendedName>
        <fullName evidence="5">Zinc ribbon domain-containing protein</fullName>
    </recommendedName>
</protein>
<dbReference type="EMBL" id="CP015136">
    <property type="protein sequence ID" value="AMY12293.1"/>
    <property type="molecule type" value="Genomic_DNA"/>
</dbReference>
<evidence type="ECO:0000256" key="2">
    <source>
        <dbReference type="SAM" id="Phobius"/>
    </source>
</evidence>
<evidence type="ECO:0000313" key="4">
    <source>
        <dbReference type="Proteomes" id="UP000076079"/>
    </source>
</evidence>
<keyword evidence="2" id="KW-0472">Membrane</keyword>
<dbReference type="AlphaFoldDB" id="A0A143PVV2"/>
<evidence type="ECO:0000256" key="1">
    <source>
        <dbReference type="SAM" id="MobiDB-lite"/>
    </source>
</evidence>
<accession>A0A143PVV2</accession>
<dbReference type="STRING" id="1855912.LuPra_05566"/>
<dbReference type="KEGG" id="abac:LuPra_05566"/>